<dbReference type="InterPro" id="IPR022712">
    <property type="entry name" value="Beta_Casp"/>
</dbReference>
<evidence type="ECO:0000313" key="4">
    <source>
        <dbReference type="EMBL" id="ANQ11462.1"/>
    </source>
</evidence>
<dbReference type="InterPro" id="IPR050698">
    <property type="entry name" value="MBL"/>
</dbReference>
<dbReference type="PANTHER" id="PTHR11203">
    <property type="entry name" value="CLEAVAGE AND POLYADENYLATION SPECIFICITY FACTOR FAMILY MEMBER"/>
    <property type="match status" value="1"/>
</dbReference>
<evidence type="ECO:0000313" key="5">
    <source>
        <dbReference type="Proteomes" id="UP000092741"/>
    </source>
</evidence>
<keyword evidence="5" id="KW-1185">Reference proteome</keyword>
<dbReference type="PANTHER" id="PTHR11203:SF37">
    <property type="entry name" value="INTEGRATOR COMPLEX SUBUNIT 11"/>
    <property type="match status" value="1"/>
</dbReference>
<evidence type="ECO:0000259" key="3">
    <source>
        <dbReference type="SMART" id="SM01027"/>
    </source>
</evidence>
<sequence>MTTPISDIASVIHHGGKHTVTGSCHELKLANGSILIDCGLFQGKDLSFGGRNASLNIEFPTDQIKALVLTHAHIDHIGRLPWLLAAGFKGPIYCTQATAELVPLMLEDGLKLQLGLNYRQRQQVLNIIKKQLKPCDYQQWEELPALANVRFQPAGHILGSGYVEFKLSNNEVVVFSGDLGPSNTPLLPDPQSPERADYLFIESTYGDRQHEDIATRTKRLNDIITHALKDGGVILIPAFSVGRTQELLFDIEQLINQHELASSLPVILDSPLAREVTKTYRRFKTLWSQEAKQRLDNQRHPLAFDQCITVESHTEHKALVNRLASTDEPAIVVAASGMCEGGRIVNYLKALLPDERNDVLFAGYQAQGTLGEAIQSGNSEVEIDAQEIQVNAQIHTISGYSAHADKSDLLKFITGIPTQPKAIHLIHGEDEAQQALCKELEKKGFKVVY</sequence>
<reference evidence="4 5" key="1">
    <citation type="submission" date="2016-07" db="EMBL/GenBank/DDBJ databases">
        <title>Developing Vibrio natriegens as a novel, fast-growing host for biotechnology.</title>
        <authorList>
            <person name="Weinstock M.T."/>
            <person name="Hesek E.D."/>
            <person name="Wilson C.M."/>
            <person name="Gibson D.G."/>
        </authorList>
    </citation>
    <scope>NUCLEOTIDE SEQUENCE [LARGE SCALE GENOMIC DNA]</scope>
    <source>
        <strain evidence="4 5">ATCC 14048</strain>
    </source>
</reference>
<dbReference type="RefSeq" id="WP_020335789.1">
    <property type="nucleotide sequence ID" value="NZ_ATFJ01000038.1"/>
</dbReference>
<dbReference type="SUPFAM" id="SSF56281">
    <property type="entry name" value="Metallo-hydrolase/oxidoreductase"/>
    <property type="match status" value="1"/>
</dbReference>
<gene>
    <name evidence="4" type="ORF">BA890_01235</name>
</gene>
<evidence type="ECO:0000259" key="2">
    <source>
        <dbReference type="SMART" id="SM00849"/>
    </source>
</evidence>
<organism evidence="4 5">
    <name type="scientific">Vibrio natriegens NBRC 15636 = ATCC 14048 = DSM 759</name>
    <dbReference type="NCBI Taxonomy" id="1219067"/>
    <lineage>
        <taxon>Bacteria</taxon>
        <taxon>Pseudomonadati</taxon>
        <taxon>Pseudomonadota</taxon>
        <taxon>Gammaproteobacteria</taxon>
        <taxon>Vibrionales</taxon>
        <taxon>Vibrionaceae</taxon>
        <taxon>Vibrio</taxon>
    </lineage>
</organism>
<dbReference type="CDD" id="cd16295">
    <property type="entry name" value="TTHA0252-CPSF-like_MBL-fold"/>
    <property type="match status" value="1"/>
</dbReference>
<dbReference type="InterPro" id="IPR036866">
    <property type="entry name" value="RibonucZ/Hydroxyglut_hydro"/>
</dbReference>
<accession>A0AAN0Y0J2</accession>
<name>A0AAN0Y0J2_VIBNA</name>
<evidence type="ECO:0000256" key="1">
    <source>
        <dbReference type="ARBA" id="ARBA00022801"/>
    </source>
</evidence>
<dbReference type="SMART" id="SM00849">
    <property type="entry name" value="Lactamase_B"/>
    <property type="match status" value="1"/>
</dbReference>
<keyword evidence="1 4" id="KW-0378">Hydrolase</keyword>
<dbReference type="Gene3D" id="3.60.15.10">
    <property type="entry name" value="Ribonuclease Z/Hydroxyacylglutathione hydrolase-like"/>
    <property type="match status" value="1"/>
</dbReference>
<dbReference type="Pfam" id="PF10996">
    <property type="entry name" value="Beta-Casp"/>
    <property type="match status" value="1"/>
</dbReference>
<dbReference type="InterPro" id="IPR011108">
    <property type="entry name" value="RMMBL"/>
</dbReference>
<dbReference type="GO" id="GO:0004521">
    <property type="term" value="F:RNA endonuclease activity"/>
    <property type="evidence" value="ECO:0007669"/>
    <property type="project" value="TreeGrafter"/>
</dbReference>
<dbReference type="Proteomes" id="UP000092741">
    <property type="component" value="Chromosome 1"/>
</dbReference>
<dbReference type="GeneID" id="70913554"/>
<feature type="domain" description="Beta-Casp" evidence="3">
    <location>
        <begin position="244"/>
        <end position="374"/>
    </location>
</feature>
<dbReference type="GO" id="GO:0016787">
    <property type="term" value="F:hydrolase activity"/>
    <property type="evidence" value="ECO:0007669"/>
    <property type="project" value="UniProtKB-KW"/>
</dbReference>
<proteinExistence type="predicted"/>
<dbReference type="Pfam" id="PF00753">
    <property type="entry name" value="Lactamase_B"/>
    <property type="match status" value="1"/>
</dbReference>
<dbReference type="EMBL" id="CP016345">
    <property type="protein sequence ID" value="ANQ11462.1"/>
    <property type="molecule type" value="Genomic_DNA"/>
</dbReference>
<dbReference type="InterPro" id="IPR001279">
    <property type="entry name" value="Metallo-B-lactamas"/>
</dbReference>
<protein>
    <submittedName>
        <fullName evidence="4">MBL fold hydrolase</fullName>
    </submittedName>
</protein>
<dbReference type="Gene3D" id="3.40.50.10890">
    <property type="match status" value="1"/>
</dbReference>
<dbReference type="KEGG" id="vna:PN96_12095"/>
<dbReference type="Pfam" id="PF07521">
    <property type="entry name" value="RMMBL"/>
    <property type="match status" value="1"/>
</dbReference>
<dbReference type="AlphaFoldDB" id="A0AAN0Y0J2"/>
<dbReference type="SMART" id="SM01027">
    <property type="entry name" value="Beta-Casp"/>
    <property type="match status" value="1"/>
</dbReference>
<feature type="domain" description="Metallo-beta-lactamase" evidence="2">
    <location>
        <begin position="21"/>
        <end position="226"/>
    </location>
</feature>